<dbReference type="AlphaFoldDB" id="A0A4Q1REL3"/>
<dbReference type="Pfam" id="PF21537">
    <property type="entry name" value="DUF1980_C"/>
    <property type="match status" value="1"/>
</dbReference>
<feature type="domain" description="DUF1980" evidence="2">
    <location>
        <begin position="187"/>
        <end position="314"/>
    </location>
</feature>
<dbReference type="Proteomes" id="UP000290106">
    <property type="component" value="Unassembled WGS sequence"/>
</dbReference>
<dbReference type="InterPro" id="IPR003495">
    <property type="entry name" value="CobW/HypB/UreG_nucleotide-bd"/>
</dbReference>
<dbReference type="InterPro" id="IPR048447">
    <property type="entry name" value="DUF1980_C"/>
</dbReference>
<sequence>MMKRDVPVYLITGFLESGKTQFLDFTIHQSYFQIPDKTLLILCEEGEEEYDEESLKKMNTVIEIIEDPEDFNADTLQMLNKKHQPGRVLVEYNPLWSVDKFYQTDMPRYWDLAQHIVTVDASTFQIYMNNMKSLFMEMIRNADLVIFNRCQDEHPLANFRRSVKVVNSRAEVVFENEEGEIDDIFQDEMPYDMNADIIDIEDIDYGIWYVDMMDNLDKYVDKTVRFKGQVLKSRELNAGFFVPGRMAMTCCADDTQFIGYICKNPAAKRLRIGSWVTVTAKVKDEFMEVYNGRGPVLYATEIEAAEKPEQELVYFG</sequence>
<evidence type="ECO:0000313" key="4">
    <source>
        <dbReference type="Proteomes" id="UP000290106"/>
    </source>
</evidence>
<proteinExistence type="predicted"/>
<gene>
    <name evidence="3" type="ORF">ETP43_01045</name>
</gene>
<dbReference type="InterPro" id="IPR027417">
    <property type="entry name" value="P-loop_NTPase"/>
</dbReference>
<organism evidence="3 4">
    <name type="scientific">Blautia faecicola</name>
    <dbReference type="NCBI Taxonomy" id="2509240"/>
    <lineage>
        <taxon>Bacteria</taxon>
        <taxon>Bacillati</taxon>
        <taxon>Bacillota</taxon>
        <taxon>Clostridia</taxon>
        <taxon>Lachnospirales</taxon>
        <taxon>Lachnospiraceae</taxon>
        <taxon>Blautia</taxon>
    </lineage>
</organism>
<dbReference type="RefSeq" id="WP_022400435.1">
    <property type="nucleotide sequence ID" value="NZ_JBGKFY010000001.1"/>
</dbReference>
<protein>
    <submittedName>
        <fullName evidence="3">GTPase</fullName>
    </submittedName>
</protein>
<dbReference type="EMBL" id="SDKC01000001">
    <property type="protein sequence ID" value="RXS73977.1"/>
    <property type="molecule type" value="Genomic_DNA"/>
</dbReference>
<evidence type="ECO:0000259" key="1">
    <source>
        <dbReference type="Pfam" id="PF02492"/>
    </source>
</evidence>
<reference evidence="3 4" key="1">
    <citation type="submission" date="2019-01" db="EMBL/GenBank/DDBJ databases">
        <title>Blautia sp. nov. KGMB01111 isolated human feces.</title>
        <authorList>
            <person name="Park J.-E."/>
            <person name="Kim J.-S."/>
            <person name="Park S.-H."/>
        </authorList>
    </citation>
    <scope>NUCLEOTIDE SEQUENCE [LARGE SCALE GENOMIC DNA]</scope>
    <source>
        <strain evidence="3 4">KGMB01111</strain>
    </source>
</reference>
<name>A0A4Q1REL3_9FIRM</name>
<evidence type="ECO:0000313" key="3">
    <source>
        <dbReference type="EMBL" id="RXS73977.1"/>
    </source>
</evidence>
<keyword evidence="4" id="KW-1185">Reference proteome</keyword>
<dbReference type="Gene3D" id="3.40.50.300">
    <property type="entry name" value="P-loop containing nucleotide triphosphate hydrolases"/>
    <property type="match status" value="1"/>
</dbReference>
<dbReference type="OrthoDB" id="9770408at2"/>
<evidence type="ECO:0000259" key="2">
    <source>
        <dbReference type="Pfam" id="PF21537"/>
    </source>
</evidence>
<dbReference type="Pfam" id="PF02492">
    <property type="entry name" value="cobW"/>
    <property type="match status" value="1"/>
</dbReference>
<feature type="domain" description="CobW/HypB/UreG nucleotide-binding" evidence="1">
    <location>
        <begin position="7"/>
        <end position="173"/>
    </location>
</feature>
<accession>A0A4Q1REL3</accession>
<comment type="caution">
    <text evidence="3">The sequence shown here is derived from an EMBL/GenBank/DDBJ whole genome shotgun (WGS) entry which is preliminary data.</text>
</comment>